<sequence length="272" mass="31044">MSNTVIVFDFDKTIIDCDSDNWVVDELGFTDLFNQLLPTMPWNSLMDKMMMELHSEGVTIEDIEKVLHRIPIHNRIIPAIKSAHALGCDLRIVSDANVFFIQTILKHLGISECFSEINTNPGYVNEEGRLRILPHHDFNKASHGCTICPPNMCKGLIIDRIQNSISEDNNKRFIYLGDGVGDYCPSLRLKERDFMMPRKNFPVWDLICKDPSLIKAEIHAWCDGEELEQILIQLINKILIEENAQFISSDCKLQTLSIPVHESLPKALSVRP</sequence>
<comment type="cofactor">
    <cofactor evidence="1 7">
        <name>Mg(2+)</name>
        <dbReference type="ChEBI" id="CHEBI:18420"/>
    </cofactor>
</comment>
<evidence type="ECO:0000256" key="6">
    <source>
        <dbReference type="PIRSR" id="PIRSR031051-2"/>
    </source>
</evidence>
<dbReference type="RefSeq" id="XP_004510353.1">
    <property type="nucleotide sequence ID" value="XM_004510296.3"/>
</dbReference>
<dbReference type="PANTHER" id="PTHR20889:SF12">
    <property type="entry name" value="LP01149P"/>
    <property type="match status" value="1"/>
</dbReference>
<organism evidence="8 9">
    <name type="scientific">Cicer arietinum</name>
    <name type="common">Chickpea</name>
    <name type="synonym">Garbanzo</name>
    <dbReference type="NCBI Taxonomy" id="3827"/>
    <lineage>
        <taxon>Eukaryota</taxon>
        <taxon>Viridiplantae</taxon>
        <taxon>Streptophyta</taxon>
        <taxon>Embryophyta</taxon>
        <taxon>Tracheophyta</taxon>
        <taxon>Spermatophyta</taxon>
        <taxon>Magnoliopsida</taxon>
        <taxon>eudicotyledons</taxon>
        <taxon>Gunneridae</taxon>
        <taxon>Pentapetalae</taxon>
        <taxon>rosids</taxon>
        <taxon>fabids</taxon>
        <taxon>Fabales</taxon>
        <taxon>Fabaceae</taxon>
        <taxon>Papilionoideae</taxon>
        <taxon>50 kb inversion clade</taxon>
        <taxon>NPAAA clade</taxon>
        <taxon>Hologalegina</taxon>
        <taxon>IRL clade</taxon>
        <taxon>Cicereae</taxon>
        <taxon>Cicer</taxon>
    </lineage>
</organism>
<evidence type="ECO:0000313" key="8">
    <source>
        <dbReference type="Proteomes" id="UP000087171"/>
    </source>
</evidence>
<dbReference type="eggNOG" id="KOG3120">
    <property type="taxonomic scope" value="Eukaryota"/>
</dbReference>
<dbReference type="NCBIfam" id="TIGR01488">
    <property type="entry name" value="HAD-SF-IB"/>
    <property type="match status" value="1"/>
</dbReference>
<dbReference type="SUPFAM" id="SSF56784">
    <property type="entry name" value="HAD-like"/>
    <property type="match status" value="1"/>
</dbReference>
<dbReference type="Pfam" id="PF06888">
    <property type="entry name" value="Put_Phosphatase"/>
    <property type="match status" value="1"/>
</dbReference>
<dbReference type="NCBIfam" id="TIGR01489">
    <property type="entry name" value="DKMTPPase-SF"/>
    <property type="match status" value="1"/>
</dbReference>
<evidence type="ECO:0000313" key="9">
    <source>
        <dbReference type="RefSeq" id="XP_004510353.1"/>
    </source>
</evidence>
<dbReference type="InterPro" id="IPR023214">
    <property type="entry name" value="HAD_sf"/>
</dbReference>
<evidence type="ECO:0000256" key="1">
    <source>
        <dbReference type="ARBA" id="ARBA00001946"/>
    </source>
</evidence>
<protein>
    <submittedName>
        <fullName evidence="9">Inorganic pyrophosphatase 2-like</fullName>
    </submittedName>
</protein>
<evidence type="ECO:0000256" key="4">
    <source>
        <dbReference type="ARBA" id="ARBA00022842"/>
    </source>
</evidence>
<feature type="binding site" evidence="7">
    <location>
        <position position="11"/>
    </location>
    <ligand>
        <name>Mg(2+)</name>
        <dbReference type="ChEBI" id="CHEBI:18420"/>
    </ligand>
</feature>
<name>A0A1S2YV02_CICAR</name>
<dbReference type="PANTHER" id="PTHR20889">
    <property type="entry name" value="PHOSPHATASE, ORPHAN 1, 2"/>
    <property type="match status" value="1"/>
</dbReference>
<proteinExistence type="predicted"/>
<keyword evidence="3" id="KW-0378">Hydrolase</keyword>
<keyword evidence="2 7" id="KW-0479">Metal-binding</keyword>
<keyword evidence="8" id="KW-1185">Reference proteome</keyword>
<dbReference type="STRING" id="3827.A0A1S2YV02"/>
<evidence type="ECO:0000256" key="7">
    <source>
        <dbReference type="PIRSR" id="PIRSR031051-3"/>
    </source>
</evidence>
<evidence type="ECO:0000256" key="3">
    <source>
        <dbReference type="ARBA" id="ARBA00022801"/>
    </source>
</evidence>
<dbReference type="Proteomes" id="UP000087171">
    <property type="component" value="Chromosome Ca7"/>
</dbReference>
<dbReference type="InterPro" id="IPR016965">
    <property type="entry name" value="Pase_PHOSPHO-typ"/>
</dbReference>
<dbReference type="AlphaFoldDB" id="A0A1S2YV02"/>
<dbReference type="GO" id="GO:0046872">
    <property type="term" value="F:metal ion binding"/>
    <property type="evidence" value="ECO:0007669"/>
    <property type="project" value="UniProtKB-KW"/>
</dbReference>
<dbReference type="KEGG" id="cam:101501234"/>
<gene>
    <name evidence="9" type="primary">LOC101501234</name>
</gene>
<dbReference type="GO" id="GO:0016791">
    <property type="term" value="F:phosphatase activity"/>
    <property type="evidence" value="ECO:0007669"/>
    <property type="project" value="InterPro"/>
</dbReference>
<feature type="binding site" evidence="6">
    <location>
        <position position="95"/>
    </location>
    <ligand>
        <name>substrate</name>
    </ligand>
</feature>
<feature type="active site" description="Proton donor" evidence="5">
    <location>
        <position position="11"/>
    </location>
</feature>
<dbReference type="PaxDb" id="3827-XP_004510353.1"/>
<dbReference type="OrthoDB" id="10267182at2759"/>
<feature type="binding site" evidence="7">
    <location>
        <position position="178"/>
    </location>
    <ligand>
        <name>Mg(2+)</name>
        <dbReference type="ChEBI" id="CHEBI:18420"/>
    </ligand>
</feature>
<reference evidence="8" key="1">
    <citation type="journal article" date="2013" name="Nat. Biotechnol.">
        <title>Draft genome sequence of chickpea (Cicer arietinum) provides a resource for trait improvement.</title>
        <authorList>
            <person name="Varshney R.K."/>
            <person name="Song C."/>
            <person name="Saxena R.K."/>
            <person name="Azam S."/>
            <person name="Yu S."/>
            <person name="Sharpe A.G."/>
            <person name="Cannon S."/>
            <person name="Baek J."/>
            <person name="Rosen B.D."/>
            <person name="Tar'an B."/>
            <person name="Millan T."/>
            <person name="Zhang X."/>
            <person name="Ramsay L.D."/>
            <person name="Iwata A."/>
            <person name="Wang Y."/>
            <person name="Nelson W."/>
            <person name="Farmer A.D."/>
            <person name="Gaur P.M."/>
            <person name="Soderlund C."/>
            <person name="Penmetsa R.V."/>
            <person name="Xu C."/>
            <person name="Bharti A.K."/>
            <person name="He W."/>
            <person name="Winter P."/>
            <person name="Zhao S."/>
            <person name="Hane J.K."/>
            <person name="Carrasquilla-Garcia N."/>
            <person name="Condie J.A."/>
            <person name="Upadhyaya H.D."/>
            <person name="Luo M.C."/>
            <person name="Thudi M."/>
            <person name="Gowda C.L."/>
            <person name="Singh N.P."/>
            <person name="Lichtenzveig J."/>
            <person name="Gali K.K."/>
            <person name="Rubio J."/>
            <person name="Nadarajan N."/>
            <person name="Dolezel J."/>
            <person name="Bansal K.C."/>
            <person name="Xu X."/>
            <person name="Edwards D."/>
            <person name="Zhang G."/>
            <person name="Kahl G."/>
            <person name="Gil J."/>
            <person name="Singh K.B."/>
            <person name="Datta S.K."/>
            <person name="Jackson S.A."/>
            <person name="Wang J."/>
            <person name="Cook D.R."/>
        </authorList>
    </citation>
    <scope>NUCLEOTIDE SEQUENCE [LARGE SCALE GENOMIC DNA]</scope>
    <source>
        <strain evidence="8">cv. CDC Frontier</strain>
    </source>
</reference>
<dbReference type="Gene3D" id="3.40.50.1000">
    <property type="entry name" value="HAD superfamily/HAD-like"/>
    <property type="match status" value="1"/>
</dbReference>
<dbReference type="InterPro" id="IPR006384">
    <property type="entry name" value="HAD_hydro_PyrdxlP_Pase-like"/>
</dbReference>
<reference evidence="9" key="2">
    <citation type="submission" date="2025-08" db="UniProtKB">
        <authorList>
            <consortium name="RefSeq"/>
        </authorList>
    </citation>
    <scope>IDENTIFICATION</scope>
    <source>
        <tissue evidence="9">Etiolated seedlings</tissue>
    </source>
</reference>
<feature type="active site" description="Nucleophile" evidence="5">
    <location>
        <position position="9"/>
    </location>
</feature>
<dbReference type="InterPro" id="IPR036412">
    <property type="entry name" value="HAD-like_sf"/>
</dbReference>
<dbReference type="PIRSF" id="PIRSF031051">
    <property type="entry name" value="PyrdxlP_Pase_PHOSPHO2"/>
    <property type="match status" value="1"/>
</dbReference>
<evidence type="ECO:0000256" key="2">
    <source>
        <dbReference type="ARBA" id="ARBA00022723"/>
    </source>
</evidence>
<feature type="binding site" evidence="6">
    <location>
        <position position="20"/>
    </location>
    <ligand>
        <name>substrate</name>
    </ligand>
</feature>
<accession>A0A1S2YV02</accession>
<feature type="binding site" evidence="7">
    <location>
        <position position="9"/>
    </location>
    <ligand>
        <name>Mg(2+)</name>
        <dbReference type="ChEBI" id="CHEBI:18420"/>
    </ligand>
</feature>
<dbReference type="GeneID" id="101501234"/>
<evidence type="ECO:0000256" key="5">
    <source>
        <dbReference type="PIRSR" id="PIRSR031051-1"/>
    </source>
</evidence>
<keyword evidence="4 7" id="KW-0460">Magnesium</keyword>